<evidence type="ECO:0000313" key="2">
    <source>
        <dbReference type="Proteomes" id="UP000614741"/>
    </source>
</evidence>
<dbReference type="EMBL" id="BONP01000012">
    <property type="protein sequence ID" value="GIG40498.1"/>
    <property type="molecule type" value="Genomic_DNA"/>
</dbReference>
<reference evidence="1 2" key="1">
    <citation type="submission" date="2021-01" db="EMBL/GenBank/DDBJ databases">
        <title>Whole genome shotgun sequence of Cellulomonas phragmiteti NBRC 110785.</title>
        <authorList>
            <person name="Komaki H."/>
            <person name="Tamura T."/>
        </authorList>
    </citation>
    <scope>NUCLEOTIDE SEQUENCE [LARGE SCALE GENOMIC DNA]</scope>
    <source>
        <strain evidence="1 2">NBRC 110785</strain>
    </source>
</reference>
<comment type="caution">
    <text evidence="1">The sequence shown here is derived from an EMBL/GenBank/DDBJ whole genome shotgun (WGS) entry which is preliminary data.</text>
</comment>
<dbReference type="Proteomes" id="UP000614741">
    <property type="component" value="Unassembled WGS sequence"/>
</dbReference>
<evidence type="ECO:0000313" key="1">
    <source>
        <dbReference type="EMBL" id="GIG40498.1"/>
    </source>
</evidence>
<proteinExistence type="predicted"/>
<keyword evidence="2" id="KW-1185">Reference proteome</keyword>
<gene>
    <name evidence="1" type="ORF">Cph01nite_22600</name>
</gene>
<organism evidence="1 2">
    <name type="scientific">Cellulomonas phragmiteti</name>
    <dbReference type="NCBI Taxonomy" id="478780"/>
    <lineage>
        <taxon>Bacteria</taxon>
        <taxon>Bacillati</taxon>
        <taxon>Actinomycetota</taxon>
        <taxon>Actinomycetes</taxon>
        <taxon>Micrococcales</taxon>
        <taxon>Cellulomonadaceae</taxon>
        <taxon>Cellulomonas</taxon>
    </lineage>
</organism>
<accession>A0ABQ4DMD2</accession>
<protein>
    <submittedName>
        <fullName evidence="1">Uncharacterized protein</fullName>
    </submittedName>
</protein>
<sequence length="160" mass="17655">MNDSKPSSRSLHAYAFDQDPDGFTRDDMLPADGILDIFLTAVLGYKDTDASVGITVSIGGALVSGTAIPRGRWQQLWFDSMRAAAPGLTTALEPHFDRQLDATAEVYDRRDKAGLPIPALKHLHLRDVTMWNTSQQVHLPIWRARLDRLDGWSIGTLGPS</sequence>
<name>A0ABQ4DMD2_9CELL</name>